<proteinExistence type="predicted"/>
<accession>A0AAV2FBU1</accession>
<dbReference type="PANTHER" id="PTHR47780">
    <property type="entry name" value="PROTEIN SET DOMAIN GROUP 41"/>
    <property type="match status" value="1"/>
</dbReference>
<sequence>MRAREDVEIVRDMTPAILLISFSLHDAFLHSHCSACFSPLSPVGRSHHAATVISPRPSFTVLLFAPPPTPLSTSPRRNPISSPPSPSPESSADLCVVLRLTNSVS</sequence>
<evidence type="ECO:0000313" key="3">
    <source>
        <dbReference type="Proteomes" id="UP001497516"/>
    </source>
</evidence>
<name>A0AAV2FBU1_9ROSI</name>
<organism evidence="2 3">
    <name type="scientific">Linum trigynum</name>
    <dbReference type="NCBI Taxonomy" id="586398"/>
    <lineage>
        <taxon>Eukaryota</taxon>
        <taxon>Viridiplantae</taxon>
        <taxon>Streptophyta</taxon>
        <taxon>Embryophyta</taxon>
        <taxon>Tracheophyta</taxon>
        <taxon>Spermatophyta</taxon>
        <taxon>Magnoliopsida</taxon>
        <taxon>eudicotyledons</taxon>
        <taxon>Gunneridae</taxon>
        <taxon>Pentapetalae</taxon>
        <taxon>rosids</taxon>
        <taxon>fabids</taxon>
        <taxon>Malpighiales</taxon>
        <taxon>Linaceae</taxon>
        <taxon>Linum</taxon>
    </lineage>
</organism>
<feature type="compositionally biased region" description="Low complexity" evidence="1">
    <location>
        <begin position="71"/>
        <end position="80"/>
    </location>
</feature>
<dbReference type="Proteomes" id="UP001497516">
    <property type="component" value="Chromosome 6"/>
</dbReference>
<feature type="region of interest" description="Disordered" evidence="1">
    <location>
        <begin position="69"/>
        <end position="92"/>
    </location>
</feature>
<reference evidence="2 3" key="1">
    <citation type="submission" date="2024-04" db="EMBL/GenBank/DDBJ databases">
        <authorList>
            <person name="Fracassetti M."/>
        </authorList>
    </citation>
    <scope>NUCLEOTIDE SEQUENCE [LARGE SCALE GENOMIC DNA]</scope>
</reference>
<protein>
    <submittedName>
        <fullName evidence="2">Uncharacterized protein</fullName>
    </submittedName>
</protein>
<gene>
    <name evidence="2" type="ORF">LTRI10_LOCUS36116</name>
</gene>
<dbReference type="AlphaFoldDB" id="A0AAV2FBU1"/>
<keyword evidence="3" id="KW-1185">Reference proteome</keyword>
<evidence type="ECO:0000313" key="2">
    <source>
        <dbReference type="EMBL" id="CAL1395703.1"/>
    </source>
</evidence>
<dbReference type="PANTHER" id="PTHR47780:SF1">
    <property type="entry name" value="PROTEIN SET DOMAIN GROUP 41"/>
    <property type="match status" value="1"/>
</dbReference>
<dbReference type="EMBL" id="OZ034819">
    <property type="protein sequence ID" value="CAL1395703.1"/>
    <property type="molecule type" value="Genomic_DNA"/>
</dbReference>
<evidence type="ECO:0000256" key="1">
    <source>
        <dbReference type="SAM" id="MobiDB-lite"/>
    </source>
</evidence>